<comment type="similarity">
    <text evidence="2">Belongs to the EamA transporter family.</text>
</comment>
<dbReference type="EMBL" id="MTSD02000002">
    <property type="protein sequence ID" value="OOV87541.1"/>
    <property type="molecule type" value="Genomic_DNA"/>
</dbReference>
<dbReference type="PANTHER" id="PTHR32322:SF2">
    <property type="entry name" value="EAMA DOMAIN-CONTAINING PROTEIN"/>
    <property type="match status" value="1"/>
</dbReference>
<evidence type="ECO:0000313" key="9">
    <source>
        <dbReference type="Proteomes" id="UP000190064"/>
    </source>
</evidence>
<dbReference type="STRING" id="966.BTA35_0205725"/>
<evidence type="ECO:0000256" key="2">
    <source>
        <dbReference type="ARBA" id="ARBA00007362"/>
    </source>
</evidence>
<evidence type="ECO:0000259" key="7">
    <source>
        <dbReference type="Pfam" id="PF00892"/>
    </source>
</evidence>
<feature type="transmembrane region" description="Helical" evidence="6">
    <location>
        <begin position="66"/>
        <end position="84"/>
    </location>
</feature>
<dbReference type="Pfam" id="PF00892">
    <property type="entry name" value="EamA"/>
    <property type="match status" value="2"/>
</dbReference>
<dbReference type="AlphaFoldDB" id="A0A1T1HCF3"/>
<keyword evidence="5 6" id="KW-0472">Membrane</keyword>
<feature type="domain" description="EamA" evidence="7">
    <location>
        <begin position="148"/>
        <end position="283"/>
    </location>
</feature>
<feature type="domain" description="EamA" evidence="7">
    <location>
        <begin position="9"/>
        <end position="135"/>
    </location>
</feature>
<dbReference type="GO" id="GO:0016020">
    <property type="term" value="C:membrane"/>
    <property type="evidence" value="ECO:0007669"/>
    <property type="project" value="UniProtKB-SubCell"/>
</dbReference>
<comment type="subcellular location">
    <subcellularLocation>
        <location evidence="1">Membrane</location>
        <topology evidence="1">Multi-pass membrane protein</topology>
    </subcellularLocation>
</comment>
<feature type="transmembrane region" description="Helical" evidence="6">
    <location>
        <begin position="34"/>
        <end position="54"/>
    </location>
</feature>
<dbReference type="InterPro" id="IPR050638">
    <property type="entry name" value="AA-Vitamin_Transporters"/>
</dbReference>
<feature type="transmembrane region" description="Helical" evidence="6">
    <location>
        <begin position="121"/>
        <end position="140"/>
    </location>
</feature>
<comment type="caution">
    <text evidence="8">The sequence shown here is derived from an EMBL/GenBank/DDBJ whole genome shotgun (WGS) entry which is preliminary data.</text>
</comment>
<keyword evidence="4 6" id="KW-1133">Transmembrane helix</keyword>
<dbReference type="InterPro" id="IPR000620">
    <property type="entry name" value="EamA_dom"/>
</dbReference>
<dbReference type="PANTHER" id="PTHR32322">
    <property type="entry name" value="INNER MEMBRANE TRANSPORTER"/>
    <property type="match status" value="1"/>
</dbReference>
<evidence type="ECO:0000256" key="4">
    <source>
        <dbReference type="ARBA" id="ARBA00022989"/>
    </source>
</evidence>
<evidence type="ECO:0000256" key="6">
    <source>
        <dbReference type="SAM" id="Phobius"/>
    </source>
</evidence>
<feature type="transmembrane region" description="Helical" evidence="6">
    <location>
        <begin position="178"/>
        <end position="196"/>
    </location>
</feature>
<dbReference type="InterPro" id="IPR037185">
    <property type="entry name" value="EmrE-like"/>
</dbReference>
<evidence type="ECO:0000256" key="5">
    <source>
        <dbReference type="ARBA" id="ARBA00023136"/>
    </source>
</evidence>
<name>A0A1T1HCF3_OCELI</name>
<evidence type="ECO:0000256" key="3">
    <source>
        <dbReference type="ARBA" id="ARBA00022692"/>
    </source>
</evidence>
<feature type="transmembrane region" description="Helical" evidence="6">
    <location>
        <begin position="146"/>
        <end position="166"/>
    </location>
</feature>
<protein>
    <recommendedName>
        <fullName evidence="7">EamA domain-containing protein</fullName>
    </recommendedName>
</protein>
<keyword evidence="3 6" id="KW-0812">Transmembrane</keyword>
<evidence type="ECO:0000313" key="8">
    <source>
        <dbReference type="EMBL" id="OOV87541.1"/>
    </source>
</evidence>
<sequence>MSIPVAYGLAVLIWSTTPLAIVTSGDSLPPMAAAASRMALAAMVGLPVLKLLGLNLPLSRRAFKSYLTAVIGIFGAMGVTYVAAQWIPSGLISVLFGFTTIMTGVLSHFIFPDSPMSRKQWIACGMGIVGLAVVFSDNLVVTGQGVVGVLLALLAVFFFSSSNVLMKRNGAGLHPLQQTVGALWCSLPFYALAWFASGTEVIWGEVSLLSIFSVVYLATLGSLVGFMAYFHLIANLPPAYVALITLITPVIALFLGSQLHNEPVTPEMLLGAGVILLSLLLFLSDNFIRLWQERRVRAD</sequence>
<feature type="transmembrane region" description="Helical" evidence="6">
    <location>
        <begin position="268"/>
        <end position="288"/>
    </location>
</feature>
<accession>A0A1T1HCF3</accession>
<feature type="transmembrane region" description="Helical" evidence="6">
    <location>
        <begin position="208"/>
        <end position="232"/>
    </location>
</feature>
<dbReference type="SUPFAM" id="SSF103481">
    <property type="entry name" value="Multidrug resistance efflux transporter EmrE"/>
    <property type="match status" value="2"/>
</dbReference>
<organism evidence="8 9">
    <name type="scientific">Oceanospirillum linum</name>
    <dbReference type="NCBI Taxonomy" id="966"/>
    <lineage>
        <taxon>Bacteria</taxon>
        <taxon>Pseudomonadati</taxon>
        <taxon>Pseudomonadota</taxon>
        <taxon>Gammaproteobacteria</taxon>
        <taxon>Oceanospirillales</taxon>
        <taxon>Oceanospirillaceae</taxon>
        <taxon>Oceanospirillum</taxon>
    </lineage>
</organism>
<dbReference type="RefSeq" id="WP_078318871.1">
    <property type="nucleotide sequence ID" value="NZ_FXTS01000002.1"/>
</dbReference>
<keyword evidence="9" id="KW-1185">Reference proteome</keyword>
<feature type="transmembrane region" description="Helical" evidence="6">
    <location>
        <begin position="90"/>
        <end position="109"/>
    </location>
</feature>
<proteinExistence type="inferred from homology"/>
<feature type="transmembrane region" description="Helical" evidence="6">
    <location>
        <begin position="239"/>
        <end position="256"/>
    </location>
</feature>
<evidence type="ECO:0000256" key="1">
    <source>
        <dbReference type="ARBA" id="ARBA00004141"/>
    </source>
</evidence>
<reference evidence="8" key="1">
    <citation type="submission" date="2017-02" db="EMBL/GenBank/DDBJ databases">
        <title>Draft Genome Sequence of the Salt Water Bacterium Oceanospirillum linum ATCC 11336.</title>
        <authorList>
            <person name="Trachtenberg A.M."/>
            <person name="Carney J.G."/>
            <person name="Linnane J.D."/>
            <person name="Rheaume B.A."/>
            <person name="Pitts N.L."/>
            <person name="Mykles D.L."/>
            <person name="Maclea K.S."/>
        </authorList>
    </citation>
    <scope>NUCLEOTIDE SEQUENCE [LARGE SCALE GENOMIC DNA]</scope>
    <source>
        <strain evidence="8">ATCC 11336</strain>
    </source>
</reference>
<gene>
    <name evidence="8" type="ORF">BTA35_0205725</name>
</gene>
<dbReference type="Proteomes" id="UP000190064">
    <property type="component" value="Unassembled WGS sequence"/>
</dbReference>